<sequence length="522" mass="52232">MRPVWISVFISLAYICDAQNDSLDFNGSNGGGALNLGGGGGAINLGGESGPVNLGGEGAGEGTDPLNLGGVDGPTSVGGGEQGPGVELGGGAGRDEAAGGGLGGRSGGGTQSGTGFGGLDLSGAAGNPGAGGAIDLGGRGTGSGGAPTGIVSGDGAGSNTAGPDPATGPGVPTTNQATGGISIDEGSGTVNPNTGPEVASVANTGNNAGNSNDDNNVGPGSNFGSGAAGFGNINFPDFASNFGNIGNNFPRDNNVGGAGGLGGNPNANGNVFGSFPGFGSNIGTGTGLPNPNTNPDTNNNNLPGGNRFPSLDLNNNFNFGNTGNGGGIRFPGDFNTNTFPGLDNIRFPPFSNANAGGFGEECRTPPEEPLPYKVDNSSVPQQVLQQIQQEFGLRPELQLIAQWFSATQGQPAALPQDSIDQVSCPADYHVLTRFVSAQNAECFVLPPPTQDPVVYAKCRCQRCREAPTGRPNRVNQCKSLLTPTVLTVFCPLSSPVRIFPMRVQIPTSCRCMLAQPQVRRGL</sequence>
<organism evidence="3 4">
    <name type="scientific">Elysia crispata</name>
    <name type="common">lettuce slug</name>
    <dbReference type="NCBI Taxonomy" id="231223"/>
    <lineage>
        <taxon>Eukaryota</taxon>
        <taxon>Metazoa</taxon>
        <taxon>Spiralia</taxon>
        <taxon>Lophotrochozoa</taxon>
        <taxon>Mollusca</taxon>
        <taxon>Gastropoda</taxon>
        <taxon>Heterobranchia</taxon>
        <taxon>Euthyneura</taxon>
        <taxon>Panpulmonata</taxon>
        <taxon>Sacoglossa</taxon>
        <taxon>Placobranchoidea</taxon>
        <taxon>Plakobranchidae</taxon>
        <taxon>Elysia</taxon>
    </lineage>
</organism>
<keyword evidence="2" id="KW-0732">Signal</keyword>
<feature type="compositionally biased region" description="Gly residues" evidence="1">
    <location>
        <begin position="70"/>
        <end position="156"/>
    </location>
</feature>
<dbReference type="EMBL" id="JAWDGP010007412">
    <property type="protein sequence ID" value="KAK3719805.1"/>
    <property type="molecule type" value="Genomic_DNA"/>
</dbReference>
<proteinExistence type="predicted"/>
<dbReference type="Proteomes" id="UP001283361">
    <property type="component" value="Unassembled WGS sequence"/>
</dbReference>
<evidence type="ECO:0000256" key="1">
    <source>
        <dbReference type="SAM" id="MobiDB-lite"/>
    </source>
</evidence>
<feature type="region of interest" description="Disordered" evidence="1">
    <location>
        <begin position="282"/>
        <end position="307"/>
    </location>
</feature>
<feature type="region of interest" description="Disordered" evidence="1">
    <location>
        <begin position="52"/>
        <end position="220"/>
    </location>
</feature>
<dbReference type="AlphaFoldDB" id="A0AAE0XWG7"/>
<feature type="compositionally biased region" description="Low complexity" evidence="1">
    <location>
        <begin position="198"/>
        <end position="220"/>
    </location>
</feature>
<feature type="chain" id="PRO_5042190039" evidence="2">
    <location>
        <begin position="19"/>
        <end position="522"/>
    </location>
</feature>
<name>A0AAE0XWG7_9GAST</name>
<accession>A0AAE0XWG7</accession>
<gene>
    <name evidence="3" type="ORF">RRG08_040107</name>
</gene>
<keyword evidence="4" id="KW-1185">Reference proteome</keyword>
<evidence type="ECO:0000256" key="2">
    <source>
        <dbReference type="SAM" id="SignalP"/>
    </source>
</evidence>
<feature type="signal peptide" evidence="2">
    <location>
        <begin position="1"/>
        <end position="18"/>
    </location>
</feature>
<protein>
    <submittedName>
        <fullName evidence="3">Uncharacterized protein</fullName>
    </submittedName>
</protein>
<reference evidence="3" key="1">
    <citation type="journal article" date="2023" name="G3 (Bethesda)">
        <title>A reference genome for the long-term kleptoplast-retaining sea slug Elysia crispata morphotype clarki.</title>
        <authorList>
            <person name="Eastman K.E."/>
            <person name="Pendleton A.L."/>
            <person name="Shaikh M.A."/>
            <person name="Suttiyut T."/>
            <person name="Ogas R."/>
            <person name="Tomko P."/>
            <person name="Gavelis G."/>
            <person name="Widhalm J.R."/>
            <person name="Wisecaver J.H."/>
        </authorList>
    </citation>
    <scope>NUCLEOTIDE SEQUENCE</scope>
    <source>
        <strain evidence="3">ECLA1</strain>
    </source>
</reference>
<evidence type="ECO:0000313" key="3">
    <source>
        <dbReference type="EMBL" id="KAK3719805.1"/>
    </source>
</evidence>
<evidence type="ECO:0000313" key="4">
    <source>
        <dbReference type="Proteomes" id="UP001283361"/>
    </source>
</evidence>
<comment type="caution">
    <text evidence="3">The sequence shown here is derived from an EMBL/GenBank/DDBJ whole genome shotgun (WGS) entry which is preliminary data.</text>
</comment>
<feature type="compositionally biased region" description="Low complexity" evidence="1">
    <location>
        <begin position="287"/>
        <end position="306"/>
    </location>
</feature>
<feature type="compositionally biased region" description="Gly residues" evidence="1">
    <location>
        <begin position="52"/>
        <end position="61"/>
    </location>
</feature>